<dbReference type="InterPro" id="IPR011051">
    <property type="entry name" value="RmlC_Cupin_sf"/>
</dbReference>
<organism evidence="2 3">
    <name type="scientific">Pacificitalea manganoxidans</name>
    <dbReference type="NCBI Taxonomy" id="1411902"/>
    <lineage>
        <taxon>Bacteria</taxon>
        <taxon>Pseudomonadati</taxon>
        <taxon>Pseudomonadota</taxon>
        <taxon>Alphaproteobacteria</taxon>
        <taxon>Rhodobacterales</taxon>
        <taxon>Paracoccaceae</taxon>
        <taxon>Pacificitalea</taxon>
    </lineage>
</organism>
<sequence>MTDLPLIRHHIPDTVLAAYAAGSLDEAFALVVACHLSLCDTCRATVAAVEATGGALLEDTTPAPLPPGALDAMLARLRAEPDDAVDDMLEDPALAAKPAPIALPASPTDTAFPAPLGAYAAASAETVRWRSVGGGVRQAVLPCAGRAKARLLYIPAGTEMPDHSHRGMEMTMVLQGAFSDEVDRFTFGDVEMGDEDLHHTPVAEAGRDCICLAATDAPLRFRGWLPRLAQPFIGI</sequence>
<protein>
    <submittedName>
        <fullName evidence="2">Transcriptional regulator</fullName>
    </submittedName>
</protein>
<dbReference type="Pfam" id="PF12973">
    <property type="entry name" value="Cupin_7"/>
    <property type="match status" value="1"/>
</dbReference>
<dbReference type="AlphaFoldDB" id="A0A291LX42"/>
<dbReference type="Gene3D" id="2.60.120.10">
    <property type="entry name" value="Jelly Rolls"/>
    <property type="match status" value="1"/>
</dbReference>
<feature type="domain" description="ChrR-like cupin" evidence="1">
    <location>
        <begin position="122"/>
        <end position="215"/>
    </location>
</feature>
<dbReference type="InterPro" id="IPR025979">
    <property type="entry name" value="ChrR-like_cupin_dom"/>
</dbReference>
<dbReference type="EMBL" id="CP021404">
    <property type="protein sequence ID" value="ATI41224.1"/>
    <property type="molecule type" value="Genomic_DNA"/>
</dbReference>
<gene>
    <name evidence="2" type="ORF">CBW24_03875</name>
</gene>
<dbReference type="InterPro" id="IPR041916">
    <property type="entry name" value="Anti_sigma_zinc_sf"/>
</dbReference>
<reference evidence="2 3" key="1">
    <citation type="submission" date="2017-05" db="EMBL/GenBank/DDBJ databases">
        <title>Comparative genomic and metabolic analysis of manganese-oxidizing mechanisms in Celeribater manganoxidans DY25T: its adaption to the environment of polymetallic nodule.</title>
        <authorList>
            <person name="Wang X."/>
        </authorList>
    </citation>
    <scope>NUCLEOTIDE SEQUENCE [LARGE SCALE GENOMIC DNA]</scope>
    <source>
        <strain evidence="2 3">DY25</strain>
    </source>
</reference>
<evidence type="ECO:0000313" key="3">
    <source>
        <dbReference type="Proteomes" id="UP000219050"/>
    </source>
</evidence>
<dbReference type="OrthoDB" id="2988517at2"/>
<dbReference type="SUPFAM" id="SSF51182">
    <property type="entry name" value="RmlC-like cupins"/>
    <property type="match status" value="1"/>
</dbReference>
<evidence type="ECO:0000313" key="2">
    <source>
        <dbReference type="EMBL" id="ATI41224.1"/>
    </source>
</evidence>
<dbReference type="InterPro" id="IPR012807">
    <property type="entry name" value="Anti-sigma_ChrR"/>
</dbReference>
<name>A0A291LX42_9RHOB</name>
<dbReference type="NCBIfam" id="TIGR02451">
    <property type="entry name" value="anti_sig_ChrR"/>
    <property type="match status" value="1"/>
</dbReference>
<dbReference type="CDD" id="cd20301">
    <property type="entry name" value="cupin_ChrR"/>
    <property type="match status" value="1"/>
</dbReference>
<evidence type="ECO:0000259" key="1">
    <source>
        <dbReference type="Pfam" id="PF12973"/>
    </source>
</evidence>
<accession>A0A291LX42</accession>
<dbReference type="RefSeq" id="WP_097372740.1">
    <property type="nucleotide sequence ID" value="NZ_CP021404.1"/>
</dbReference>
<dbReference type="Gene3D" id="1.10.10.1320">
    <property type="entry name" value="Anti-sigma factor, zinc-finger domain"/>
    <property type="match status" value="1"/>
</dbReference>
<dbReference type="InterPro" id="IPR014710">
    <property type="entry name" value="RmlC-like_jellyroll"/>
</dbReference>
<dbReference type="Proteomes" id="UP000219050">
    <property type="component" value="Chromosome"/>
</dbReference>
<proteinExistence type="predicted"/>
<dbReference type="KEGG" id="cmag:CBW24_03875"/>
<keyword evidence="3" id="KW-1185">Reference proteome</keyword>